<evidence type="ECO:0000256" key="1">
    <source>
        <dbReference type="SAM" id="MobiDB-lite"/>
    </source>
</evidence>
<name>A0A445MAG4_ENSVE</name>
<dbReference type="EMBL" id="KV875509">
    <property type="protein sequence ID" value="RZR71252.1"/>
    <property type="molecule type" value="Genomic_DNA"/>
</dbReference>
<dbReference type="Proteomes" id="UP000290560">
    <property type="component" value="Unassembled WGS sequence"/>
</dbReference>
<gene>
    <name evidence="2" type="ORF">BHM03_00004238</name>
</gene>
<sequence>MDRVHDVRRVISCMSDKITDLRNEIRELKDDPGLTAIAIAKQRVVDPKLEIDQLKSNLRDLKEVRGKFHIMEDELLKISQDLEATRSKAREVEEALHSELQKAPEKAQEVIVDY</sequence>
<protein>
    <submittedName>
        <fullName evidence="2">Uncharacterized protein</fullName>
    </submittedName>
</protein>
<organism evidence="2">
    <name type="scientific">Ensete ventricosum</name>
    <name type="common">Abyssinian banana</name>
    <name type="synonym">Musa ensete</name>
    <dbReference type="NCBI Taxonomy" id="4639"/>
    <lineage>
        <taxon>Eukaryota</taxon>
        <taxon>Viridiplantae</taxon>
        <taxon>Streptophyta</taxon>
        <taxon>Embryophyta</taxon>
        <taxon>Tracheophyta</taxon>
        <taxon>Spermatophyta</taxon>
        <taxon>Magnoliopsida</taxon>
        <taxon>Liliopsida</taxon>
        <taxon>Zingiberales</taxon>
        <taxon>Musaceae</taxon>
        <taxon>Ensete</taxon>
    </lineage>
</organism>
<feature type="region of interest" description="Disordered" evidence="1">
    <location>
        <begin position="95"/>
        <end position="114"/>
    </location>
</feature>
<proteinExistence type="predicted"/>
<evidence type="ECO:0000313" key="2">
    <source>
        <dbReference type="EMBL" id="RZR71252.1"/>
    </source>
</evidence>
<reference evidence="2" key="1">
    <citation type="journal article" date="2018" name="Data Brief">
        <title>Genome sequence data from 17 accessions of Ensete ventricosum, a staple food crop for millions in Ethiopia.</title>
        <authorList>
            <person name="Yemataw Z."/>
            <person name="Muzemil S."/>
            <person name="Ambachew D."/>
            <person name="Tripathi L."/>
            <person name="Tesfaye K."/>
            <person name="Chala A."/>
            <person name="Farbos A."/>
            <person name="O'Neill P."/>
            <person name="Moore K."/>
            <person name="Grant M."/>
            <person name="Studholme D.J."/>
        </authorList>
    </citation>
    <scope>NUCLEOTIDE SEQUENCE [LARGE SCALE GENOMIC DNA]</scope>
    <source>
        <tissue evidence="2">Leaf</tissue>
    </source>
</reference>
<feature type="compositionally biased region" description="Basic and acidic residues" evidence="1">
    <location>
        <begin position="95"/>
        <end position="108"/>
    </location>
</feature>
<accession>A0A445MAG4</accession>
<dbReference type="AlphaFoldDB" id="A0A445MAG4"/>